<accession>A0A6G1GGS7</accession>
<evidence type="ECO:0000313" key="4">
    <source>
        <dbReference type="EMBL" id="KAF1817307.1"/>
    </source>
</evidence>
<evidence type="ECO:0000313" key="5">
    <source>
        <dbReference type="Proteomes" id="UP000504638"/>
    </source>
</evidence>
<feature type="compositionally biased region" description="Basic and acidic residues" evidence="1">
    <location>
        <begin position="132"/>
        <end position="141"/>
    </location>
</feature>
<dbReference type="AlphaFoldDB" id="A0A6G1GGS7"/>
<feature type="domain" description="DUF7102" evidence="2">
    <location>
        <begin position="647"/>
        <end position="769"/>
    </location>
</feature>
<dbReference type="Pfam" id="PF23395">
    <property type="entry name" value="SAM_6"/>
    <property type="match status" value="1"/>
</dbReference>
<evidence type="ECO:0000256" key="1">
    <source>
        <dbReference type="SAM" id="MobiDB-lite"/>
    </source>
</evidence>
<feature type="region of interest" description="Disordered" evidence="1">
    <location>
        <begin position="532"/>
        <end position="568"/>
    </location>
</feature>
<dbReference type="GeneID" id="54414489"/>
<feature type="region of interest" description="Disordered" evidence="1">
    <location>
        <begin position="185"/>
        <end position="239"/>
    </location>
</feature>
<reference evidence="6" key="2">
    <citation type="submission" date="2020-04" db="EMBL/GenBank/DDBJ databases">
        <authorList>
            <consortium name="NCBI Genome Project"/>
        </authorList>
    </citation>
    <scope>NUCLEOTIDE SEQUENCE</scope>
    <source>
        <strain evidence="6">CBS 781.70</strain>
    </source>
</reference>
<dbReference type="InterPro" id="IPR055528">
    <property type="entry name" value="DUF7102"/>
</dbReference>
<reference evidence="4 6" key="1">
    <citation type="submission" date="2020-01" db="EMBL/GenBank/DDBJ databases">
        <authorList>
            <consortium name="DOE Joint Genome Institute"/>
            <person name="Haridas S."/>
            <person name="Albert R."/>
            <person name="Binder M."/>
            <person name="Bloem J."/>
            <person name="Labutti K."/>
            <person name="Salamov A."/>
            <person name="Andreopoulos B."/>
            <person name="Baker S.E."/>
            <person name="Barry K."/>
            <person name="Bills G."/>
            <person name="Bluhm B.H."/>
            <person name="Cannon C."/>
            <person name="Castanera R."/>
            <person name="Culley D.E."/>
            <person name="Daum C."/>
            <person name="Ezra D."/>
            <person name="Gonzalez J.B."/>
            <person name="Henrissat B."/>
            <person name="Kuo A."/>
            <person name="Liang C."/>
            <person name="Lipzen A."/>
            <person name="Lutzoni F."/>
            <person name="Magnuson J."/>
            <person name="Mondo S."/>
            <person name="Nolan M."/>
            <person name="Ohm R."/>
            <person name="Pangilinan J."/>
            <person name="Park H.-J."/>
            <person name="Ramirez L."/>
            <person name="Alfaro M."/>
            <person name="Sun H."/>
            <person name="Tritt A."/>
            <person name="Yoshinaga Y."/>
            <person name="Zwiers L.-H."/>
            <person name="Turgeon B.G."/>
            <person name="Goodwin S.B."/>
            <person name="Spatafora J.W."/>
            <person name="Crous P.W."/>
            <person name="Grigoriev I.V."/>
        </authorList>
    </citation>
    <scope>NUCLEOTIDE SEQUENCE</scope>
    <source>
        <strain evidence="4 6">CBS 781.70</strain>
    </source>
</reference>
<dbReference type="OrthoDB" id="3647246at2759"/>
<gene>
    <name evidence="4 6" type="ORF">P152DRAFT_14934</name>
</gene>
<feature type="region of interest" description="Disordered" evidence="1">
    <location>
        <begin position="132"/>
        <end position="151"/>
    </location>
</feature>
<sequence length="899" mass="100330">MAPGMFESVVAARQYAQSIGITKDFAHERISEARYLPSPSERELQMPINGPTFDELCSNGTLKERISWDKDSLAMFRDSIHQPDQPSEMILSRPQHSIFQQLMFELPLLTTDNDHDMLCFSRKTDPAFSELDYPRRPKDDCQDMPEDIDPESKAKQTVSKIMNEKLVVDKTDFLALRTYVSKEPWRPNEEPFDVQRSTMGLKSPLTPPLLPLSRSPSPYVPSSPARDVPIPSEHSTNSAAEDARMIEEQILLNDTILPMTPENQFLKFKASKANDGPEELDCDPSSFGLLSSPAAKRTRNDLLMEVPLTPGFSSERSPKRLKQITLADVVPNPDLKLPSAAISPMVASDESPFEAILNEQFQSIADDAKRMTENERLIEADSTNRMSVPIVHDGKHCAPWEEYGLRSCRTGEASELAAQSKLLKSIQKQAPEVLNPWHGAHLTETRLKWIPFLGRASKVTIDEGITSKVNIENYLRQLTLGSACTSEECTWKPEVPSLLAMSWGDENVLDRCQWAAEDDINCLTSQRKVELDGRHQDHDSRKGIDNVGKSATGTDRRNSGIRNSQKNMKTTIHSMSTRNSANNYFQSLGVSIPISAAEVEAQSSPKTRGGDAWPLGFQEDENRAFHGDSELGYQSLHDPPTPSEPRAVIVSSILLSKRGLVRSIRTLYPSLVMVQRDWSSHLTLLDRDLLSSSSPVRLSDEADIIYGANRAVILSTVLEISQRALPGAELTSRESGIHGRISRVATRYAEGELVVLVHETIHTRSTNEPQELVRLRKWAVQEQRGIGTRISIAWICGSNDDDTARAIIGEVIKTNDDCRNIPIRKLEEESEGELVLRRAGINALAALSILNILQERDTTCASDDIALDTLARMGHHERLRVFGHLVGAQALDKLRLYFG</sequence>
<dbReference type="Proteomes" id="UP000504638">
    <property type="component" value="Unplaced"/>
</dbReference>
<feature type="compositionally biased region" description="Basic and acidic residues" evidence="1">
    <location>
        <begin position="532"/>
        <end position="544"/>
    </location>
</feature>
<keyword evidence="5" id="KW-1185">Reference proteome</keyword>
<feature type="compositionally biased region" description="Low complexity" evidence="1">
    <location>
        <begin position="211"/>
        <end position="224"/>
    </location>
</feature>
<reference evidence="6" key="3">
    <citation type="submission" date="2025-04" db="UniProtKB">
        <authorList>
            <consortium name="RefSeq"/>
        </authorList>
    </citation>
    <scope>IDENTIFICATION</scope>
    <source>
        <strain evidence="6">CBS 781.70</strain>
    </source>
</reference>
<dbReference type="EMBL" id="ML975149">
    <property type="protein sequence ID" value="KAF1817307.1"/>
    <property type="molecule type" value="Genomic_DNA"/>
</dbReference>
<name>A0A6G1GGS7_9PEZI</name>
<feature type="domain" description="SAM-like" evidence="3">
    <location>
        <begin position="826"/>
        <end position="894"/>
    </location>
</feature>
<protein>
    <submittedName>
        <fullName evidence="4 6">Uncharacterized protein</fullName>
    </submittedName>
</protein>
<organism evidence="4">
    <name type="scientific">Eremomyces bilateralis CBS 781.70</name>
    <dbReference type="NCBI Taxonomy" id="1392243"/>
    <lineage>
        <taxon>Eukaryota</taxon>
        <taxon>Fungi</taxon>
        <taxon>Dikarya</taxon>
        <taxon>Ascomycota</taxon>
        <taxon>Pezizomycotina</taxon>
        <taxon>Dothideomycetes</taxon>
        <taxon>Dothideomycetes incertae sedis</taxon>
        <taxon>Eremomycetales</taxon>
        <taxon>Eremomycetaceae</taxon>
        <taxon>Eremomyces</taxon>
    </lineage>
</organism>
<dbReference type="InterPro" id="IPR057559">
    <property type="entry name" value="SAM_6"/>
</dbReference>
<evidence type="ECO:0000313" key="6">
    <source>
        <dbReference type="RefSeq" id="XP_033538938.1"/>
    </source>
</evidence>
<dbReference type="Pfam" id="PF23394">
    <property type="entry name" value="DUF7102"/>
    <property type="match status" value="1"/>
</dbReference>
<evidence type="ECO:0000259" key="3">
    <source>
        <dbReference type="Pfam" id="PF23395"/>
    </source>
</evidence>
<dbReference type="RefSeq" id="XP_033538938.1">
    <property type="nucleotide sequence ID" value="XM_033673919.1"/>
</dbReference>
<proteinExistence type="predicted"/>
<evidence type="ECO:0000259" key="2">
    <source>
        <dbReference type="Pfam" id="PF23394"/>
    </source>
</evidence>